<dbReference type="EMBL" id="CP035945">
    <property type="protein sequence ID" value="QBE96637.1"/>
    <property type="molecule type" value="Genomic_DNA"/>
</dbReference>
<dbReference type="RefSeq" id="WP_130180728.1">
    <property type="nucleotide sequence ID" value="NZ_CP035945.1"/>
</dbReference>
<dbReference type="SMART" id="SM00910">
    <property type="entry name" value="HIRAN"/>
    <property type="match status" value="1"/>
</dbReference>
<dbReference type="Pfam" id="PF08797">
    <property type="entry name" value="HIRAN"/>
    <property type="match status" value="1"/>
</dbReference>
<protein>
    <recommendedName>
        <fullName evidence="3">HIRAN domain-containing protein</fullName>
    </recommendedName>
</protein>
<evidence type="ECO:0000256" key="2">
    <source>
        <dbReference type="ARBA" id="ARBA00022801"/>
    </source>
</evidence>
<evidence type="ECO:0000313" key="5">
    <source>
        <dbReference type="Proteomes" id="UP000289794"/>
    </source>
</evidence>
<dbReference type="AlphaFoldDB" id="A0A4P6M072"/>
<dbReference type="Pfam" id="PF13657">
    <property type="entry name" value="Couple_hipA"/>
    <property type="match status" value="1"/>
</dbReference>
<evidence type="ECO:0000313" key="4">
    <source>
        <dbReference type="EMBL" id="QBE96637.1"/>
    </source>
</evidence>
<dbReference type="Proteomes" id="UP000289794">
    <property type="component" value="Chromosome"/>
</dbReference>
<accession>A0A4P6M072</accession>
<keyword evidence="2" id="KW-0378">Hydrolase</keyword>
<dbReference type="InterPro" id="IPR014905">
    <property type="entry name" value="HIRAN"/>
</dbReference>
<name>A0A4P6M072_9FIRM</name>
<dbReference type="GO" id="GO:0016818">
    <property type="term" value="F:hydrolase activity, acting on acid anhydrides, in phosphorus-containing anhydrides"/>
    <property type="evidence" value="ECO:0007669"/>
    <property type="project" value="InterPro"/>
</dbReference>
<evidence type="ECO:0000256" key="1">
    <source>
        <dbReference type="ARBA" id="ARBA00022723"/>
    </source>
</evidence>
<dbReference type="InterPro" id="IPR017508">
    <property type="entry name" value="HipA_N1"/>
</dbReference>
<dbReference type="Gene3D" id="3.30.70.2330">
    <property type="match status" value="1"/>
</dbReference>
<feature type="domain" description="HIRAN" evidence="3">
    <location>
        <begin position="137"/>
        <end position="230"/>
    </location>
</feature>
<keyword evidence="1" id="KW-0479">Metal-binding</keyword>
<evidence type="ECO:0000259" key="3">
    <source>
        <dbReference type="SMART" id="SM00910"/>
    </source>
</evidence>
<dbReference type="GO" id="GO:0008270">
    <property type="term" value="F:zinc ion binding"/>
    <property type="evidence" value="ECO:0007669"/>
    <property type="project" value="InterPro"/>
</dbReference>
<proteinExistence type="predicted"/>
<organism evidence="4 5">
    <name type="scientific">Blautia producta</name>
    <dbReference type="NCBI Taxonomy" id="33035"/>
    <lineage>
        <taxon>Bacteria</taxon>
        <taxon>Bacillati</taxon>
        <taxon>Bacillota</taxon>
        <taxon>Clostridia</taxon>
        <taxon>Lachnospirales</taxon>
        <taxon>Lachnospiraceae</taxon>
        <taxon>Blautia</taxon>
    </lineage>
</organism>
<dbReference type="GO" id="GO:0003676">
    <property type="term" value="F:nucleic acid binding"/>
    <property type="evidence" value="ECO:0007669"/>
    <property type="project" value="InterPro"/>
</dbReference>
<gene>
    <name evidence="4" type="ORF">PMF13cell1_02184</name>
</gene>
<reference evidence="4 5" key="1">
    <citation type="submission" date="2019-01" db="EMBL/GenBank/DDBJ databases">
        <title>PMF-metabolizing Aryl O-demethylase.</title>
        <authorList>
            <person name="Kim M."/>
        </authorList>
    </citation>
    <scope>NUCLEOTIDE SEQUENCE [LARGE SCALE GENOMIC DNA]</scope>
    <source>
        <strain evidence="4 5">PMF1</strain>
    </source>
</reference>
<sequence>MSVKDGKDYLYLIWKSEKSRKQYIVGQLTKNSQYEFQYCEEVQSAIDDGFTPLLCFPDLNKVYKDERLFSIFASRLPDKKRKNIHDVLNKYGLKEYDEYLLLKRSGARLPIDNLEFIDPILDMESDTTRIFFIAGVRHYLNCNGTDCADAVDITRGDEVCLKREPGNKYDPNAVQLLDISGKVLGYVPRYYSTGISELLEKNKKVMCHIYNVDKSKNCNECIKVILEIKH</sequence>
<dbReference type="KEGG" id="bpro:PMF13cell1_02184"/>